<organism evidence="1 2">
    <name type="scientific">Wuchereria bancrofti</name>
    <dbReference type="NCBI Taxonomy" id="6293"/>
    <lineage>
        <taxon>Eukaryota</taxon>
        <taxon>Metazoa</taxon>
        <taxon>Ecdysozoa</taxon>
        <taxon>Nematoda</taxon>
        <taxon>Chromadorea</taxon>
        <taxon>Rhabditida</taxon>
        <taxon>Spirurina</taxon>
        <taxon>Spiruromorpha</taxon>
        <taxon>Filarioidea</taxon>
        <taxon>Onchocercidae</taxon>
        <taxon>Wuchereria</taxon>
    </lineage>
</organism>
<evidence type="ECO:0000313" key="1">
    <source>
        <dbReference type="EMBL" id="EJW77495.1"/>
    </source>
</evidence>
<comment type="caution">
    <text evidence="1">The sequence shown here is derived from an EMBL/GenBank/DDBJ whole genome shotgun (WGS) entry which is preliminary data.</text>
</comment>
<proteinExistence type="predicted"/>
<dbReference type="EMBL" id="ADBV01007705">
    <property type="protein sequence ID" value="EJW77495.1"/>
    <property type="molecule type" value="Genomic_DNA"/>
</dbReference>
<accession>J9ASV1</accession>
<name>J9ASV1_WUCBA</name>
<dbReference type="AlphaFoldDB" id="J9ASV1"/>
<sequence length="151" mass="17319">MSKLQQPISLGDVFYLQTGCILYLSFDGQGLVEREFRRGNAQLCSCDLSQDYPCMQSRDWIELDEMTILANSSALYFAYAPLGSGFRHKYLVTKYNMKGLTARTTLVPNLSSNKMSLLDFSKLLCVENDIRQYPTYTNGQRKVALDRRHLH</sequence>
<protein>
    <submittedName>
        <fullName evidence="1">Uncharacterized protein</fullName>
    </submittedName>
</protein>
<dbReference type="Proteomes" id="UP000004810">
    <property type="component" value="Unassembled WGS sequence"/>
</dbReference>
<evidence type="ECO:0000313" key="2">
    <source>
        <dbReference type="Proteomes" id="UP000004810"/>
    </source>
</evidence>
<gene>
    <name evidence="1" type="ORF">WUBG_11597</name>
</gene>
<reference evidence="2" key="1">
    <citation type="submission" date="2012-08" db="EMBL/GenBank/DDBJ databases">
        <title>The Genome Sequence of Wuchereria bancrofti.</title>
        <authorList>
            <person name="Nutman T.B."/>
            <person name="Fink D.L."/>
            <person name="Russ C."/>
            <person name="Young S."/>
            <person name="Zeng Q."/>
            <person name="Koehrsen M."/>
            <person name="Alvarado L."/>
            <person name="Berlin A."/>
            <person name="Chapman S.B."/>
            <person name="Chen Z."/>
            <person name="Freedman E."/>
            <person name="Gellesch M."/>
            <person name="Goldberg J."/>
            <person name="Griggs A."/>
            <person name="Gujja S."/>
            <person name="Heilman E.R."/>
            <person name="Heiman D."/>
            <person name="Hepburn T."/>
            <person name="Howarth C."/>
            <person name="Jen D."/>
            <person name="Larson L."/>
            <person name="Lewis B."/>
            <person name="Mehta T."/>
            <person name="Park D."/>
            <person name="Pearson M."/>
            <person name="Roberts A."/>
            <person name="Saif S."/>
            <person name="Shea T."/>
            <person name="Shenoy N."/>
            <person name="Sisk P."/>
            <person name="Stolte C."/>
            <person name="Sykes S."/>
            <person name="Walk T."/>
            <person name="White J."/>
            <person name="Yandava C."/>
            <person name="Haas B."/>
            <person name="Henn M.R."/>
            <person name="Nusbaum C."/>
            <person name="Birren B."/>
        </authorList>
    </citation>
    <scope>NUCLEOTIDE SEQUENCE [LARGE SCALE GENOMIC DNA]</scope>
    <source>
        <strain evidence="2">NA</strain>
    </source>
</reference>